<dbReference type="PANTHER" id="PTHR46709:SF14">
    <property type="entry name" value="G-PROTEIN COUPLED RECEPTORS FAMILY 1 PROFILE DOMAIN-CONTAINING PROTEIN"/>
    <property type="match status" value="1"/>
</dbReference>
<dbReference type="Proteomes" id="UP000035680">
    <property type="component" value="Unassembled WGS sequence"/>
</dbReference>
<organism evidence="7 8">
    <name type="scientific">Strongyloides venezuelensis</name>
    <name type="common">Threadworm</name>
    <dbReference type="NCBI Taxonomy" id="75913"/>
    <lineage>
        <taxon>Eukaryota</taxon>
        <taxon>Metazoa</taxon>
        <taxon>Ecdysozoa</taxon>
        <taxon>Nematoda</taxon>
        <taxon>Chromadorea</taxon>
        <taxon>Rhabditida</taxon>
        <taxon>Tylenchina</taxon>
        <taxon>Panagrolaimomorpha</taxon>
        <taxon>Strongyloidoidea</taxon>
        <taxon>Strongyloididae</taxon>
        <taxon>Strongyloides</taxon>
    </lineage>
</organism>
<feature type="transmembrane region" description="Helical" evidence="5">
    <location>
        <begin position="326"/>
        <end position="350"/>
    </location>
</feature>
<comment type="subcellular location">
    <subcellularLocation>
        <location evidence="1">Membrane</location>
    </subcellularLocation>
</comment>
<evidence type="ECO:0000259" key="6">
    <source>
        <dbReference type="PROSITE" id="PS50262"/>
    </source>
</evidence>
<evidence type="ECO:0000313" key="7">
    <source>
        <dbReference type="Proteomes" id="UP000035680"/>
    </source>
</evidence>
<keyword evidence="3 5" id="KW-1133">Transmembrane helix</keyword>
<evidence type="ECO:0000256" key="5">
    <source>
        <dbReference type="SAM" id="Phobius"/>
    </source>
</evidence>
<sequence>MEMSHFNKSQTIGSNFETNVNEVALFNNNFIFLNSNSLDYDYKTIVETLNKSLKESNERPICGYTEEINFLRYLYTSFASFIATIGLFLNISMLYIFLKKFNDTKDRPFLYSIFLTILDCLICILFILIFGVDVFAGFNKIESLFKIYHEYIIIVFILSKITQLSIPYLLILSTFERYAVITKKWNNSNIFTIKVRIFTLVICFLFCIILKIPSAFSIVIEEYPNCSNPFRKLAVDISDFAKNSLWYSIYDFQIMCLIQQVIPFVTILILNLLNVQQLSRNIKKQKSQIIVDTSYRVNNVTEFTLAHLQVLHYQNDNQFNRKIVNAVYSTLAICFSYLICNGAHLILTILERTGSNLLIDESDETKASLFYTTFGDIVSFLYMFTSAIRFVIYYKYNNDIKNEILSIFTMNKANVTREKHLFCENV</sequence>
<accession>A0A0K0FLL1</accession>
<name>A0A0K0FLL1_STRVS</name>
<dbReference type="PROSITE" id="PS50262">
    <property type="entry name" value="G_PROTEIN_RECEP_F1_2"/>
    <property type="match status" value="1"/>
</dbReference>
<feature type="transmembrane region" description="Helical" evidence="5">
    <location>
        <begin position="195"/>
        <end position="220"/>
    </location>
</feature>
<feature type="domain" description="G-protein coupled receptors family 1 profile" evidence="6">
    <location>
        <begin position="89"/>
        <end position="393"/>
    </location>
</feature>
<evidence type="ECO:0000256" key="4">
    <source>
        <dbReference type="ARBA" id="ARBA00023136"/>
    </source>
</evidence>
<feature type="transmembrane region" description="Helical" evidence="5">
    <location>
        <begin position="151"/>
        <end position="175"/>
    </location>
</feature>
<feature type="transmembrane region" description="Helical" evidence="5">
    <location>
        <begin position="252"/>
        <end position="273"/>
    </location>
</feature>
<feature type="transmembrane region" description="Helical" evidence="5">
    <location>
        <begin position="73"/>
        <end position="97"/>
    </location>
</feature>
<keyword evidence="7" id="KW-1185">Reference proteome</keyword>
<dbReference type="Gene3D" id="1.20.1070.10">
    <property type="entry name" value="Rhodopsin 7-helix transmembrane proteins"/>
    <property type="match status" value="1"/>
</dbReference>
<dbReference type="InterPro" id="IPR017452">
    <property type="entry name" value="GPCR_Rhodpsn_7TM"/>
</dbReference>
<evidence type="ECO:0000256" key="1">
    <source>
        <dbReference type="ARBA" id="ARBA00004370"/>
    </source>
</evidence>
<dbReference type="PANTHER" id="PTHR46709">
    <property type="entry name" value="PROTEIN CBG23488-RELATED"/>
    <property type="match status" value="1"/>
</dbReference>
<dbReference type="AlphaFoldDB" id="A0A0K0FLL1"/>
<dbReference type="WBParaSite" id="SVE_0992600.1">
    <property type="protein sequence ID" value="SVE_0992600.1"/>
    <property type="gene ID" value="SVE_0992600"/>
</dbReference>
<feature type="transmembrane region" description="Helical" evidence="5">
    <location>
        <begin position="109"/>
        <end position="131"/>
    </location>
</feature>
<keyword evidence="2 5" id="KW-0812">Transmembrane</keyword>
<evidence type="ECO:0000313" key="8">
    <source>
        <dbReference type="WBParaSite" id="SVE_0992600.1"/>
    </source>
</evidence>
<protein>
    <submittedName>
        <fullName evidence="8">G_PROTEIN_RECEP_F1_2 domain-containing protein</fullName>
    </submittedName>
</protein>
<dbReference type="SUPFAM" id="SSF81321">
    <property type="entry name" value="Family A G protein-coupled receptor-like"/>
    <property type="match status" value="1"/>
</dbReference>
<keyword evidence="4 5" id="KW-0472">Membrane</keyword>
<feature type="transmembrane region" description="Helical" evidence="5">
    <location>
        <begin position="370"/>
        <end position="392"/>
    </location>
</feature>
<evidence type="ECO:0000256" key="3">
    <source>
        <dbReference type="ARBA" id="ARBA00022989"/>
    </source>
</evidence>
<dbReference type="GO" id="GO:0016020">
    <property type="term" value="C:membrane"/>
    <property type="evidence" value="ECO:0007669"/>
    <property type="project" value="UniProtKB-SubCell"/>
</dbReference>
<reference evidence="7" key="1">
    <citation type="submission" date="2014-07" db="EMBL/GenBank/DDBJ databases">
        <authorList>
            <person name="Martin A.A"/>
            <person name="De Silva N."/>
        </authorList>
    </citation>
    <scope>NUCLEOTIDE SEQUENCE</scope>
</reference>
<proteinExistence type="predicted"/>
<evidence type="ECO:0000256" key="2">
    <source>
        <dbReference type="ARBA" id="ARBA00022692"/>
    </source>
</evidence>
<reference evidence="8" key="2">
    <citation type="submission" date="2015-08" db="UniProtKB">
        <authorList>
            <consortium name="WormBaseParasite"/>
        </authorList>
    </citation>
    <scope>IDENTIFICATION</scope>
</reference>